<evidence type="ECO:0000256" key="8">
    <source>
        <dbReference type="ARBA" id="ARBA00023136"/>
    </source>
</evidence>
<dbReference type="Pfam" id="PF00873">
    <property type="entry name" value="ACR_tran"/>
    <property type="match status" value="1"/>
</dbReference>
<organism evidence="10 11">
    <name type="scientific">Alteromonas naphthalenivorans</name>
    <dbReference type="NCBI Taxonomy" id="715451"/>
    <lineage>
        <taxon>Bacteria</taxon>
        <taxon>Pseudomonadati</taxon>
        <taxon>Pseudomonadota</taxon>
        <taxon>Gammaproteobacteria</taxon>
        <taxon>Alteromonadales</taxon>
        <taxon>Alteromonadaceae</taxon>
        <taxon>Alteromonas/Salinimonas group</taxon>
        <taxon>Alteromonas</taxon>
    </lineage>
</organism>
<dbReference type="GO" id="GO:0042910">
    <property type="term" value="F:xenobiotic transmembrane transporter activity"/>
    <property type="evidence" value="ECO:0007669"/>
    <property type="project" value="TreeGrafter"/>
</dbReference>
<dbReference type="Gene3D" id="3.30.2090.10">
    <property type="entry name" value="Multidrug efflux transporter AcrB TolC docking domain, DN and DC subdomains"/>
    <property type="match status" value="2"/>
</dbReference>
<evidence type="ECO:0000313" key="11">
    <source>
        <dbReference type="Proteomes" id="UP000000683"/>
    </source>
</evidence>
<feature type="transmembrane region" description="Helical" evidence="9">
    <location>
        <begin position="870"/>
        <end position="887"/>
    </location>
</feature>
<dbReference type="Gene3D" id="3.30.70.1320">
    <property type="entry name" value="Multidrug efflux transporter AcrB pore domain like"/>
    <property type="match status" value="1"/>
</dbReference>
<dbReference type="InterPro" id="IPR001036">
    <property type="entry name" value="Acrflvin-R"/>
</dbReference>
<evidence type="ECO:0000256" key="1">
    <source>
        <dbReference type="ARBA" id="ARBA00004429"/>
    </source>
</evidence>
<dbReference type="Gene3D" id="1.20.1640.10">
    <property type="entry name" value="Multidrug efflux transporter AcrB transmembrane domain"/>
    <property type="match status" value="2"/>
</dbReference>
<reference evidence="10 11" key="1">
    <citation type="journal article" date="2011" name="J. Bacteriol.">
        <title>Complete genome sequence of the polycyclic aromatic hydrocarbon-degrading bacterium Alteromonas sp. strain SN2.</title>
        <authorList>
            <person name="Jin H.M."/>
            <person name="Jeong H."/>
            <person name="Moon E.J."/>
            <person name="Math R.K."/>
            <person name="Lee K."/>
            <person name="Kim H.J."/>
            <person name="Jeon C.O."/>
            <person name="Oh T.K."/>
            <person name="Kim J.F."/>
        </authorList>
    </citation>
    <scope>NUCLEOTIDE SEQUENCE [LARGE SCALE GENOMIC DNA]</scope>
    <source>
        <strain evidence="11">JCM 17741 / KACC 18427 / KCTC 11700BP / SN2</strain>
    </source>
</reference>
<dbReference type="NCBIfam" id="NF000282">
    <property type="entry name" value="RND_permease_1"/>
    <property type="match status" value="1"/>
</dbReference>
<dbReference type="GO" id="GO:0015562">
    <property type="term" value="F:efflux transmembrane transporter activity"/>
    <property type="evidence" value="ECO:0007669"/>
    <property type="project" value="InterPro"/>
</dbReference>
<feature type="transmembrane region" description="Helical" evidence="9">
    <location>
        <begin position="391"/>
        <end position="412"/>
    </location>
</feature>
<dbReference type="Gene3D" id="3.30.70.1440">
    <property type="entry name" value="Multidrug efflux transporter AcrB pore domain"/>
    <property type="match status" value="1"/>
</dbReference>
<keyword evidence="6 9" id="KW-0812">Transmembrane</keyword>
<evidence type="ECO:0000256" key="6">
    <source>
        <dbReference type="ARBA" id="ARBA00022692"/>
    </source>
</evidence>
<dbReference type="EMBL" id="CP002339">
    <property type="protein sequence ID" value="AEF05130.1"/>
    <property type="molecule type" value="Genomic_DNA"/>
</dbReference>
<feature type="transmembrane region" description="Helical" evidence="9">
    <location>
        <begin position="969"/>
        <end position="990"/>
    </location>
</feature>
<dbReference type="PANTHER" id="PTHR32063:SF13">
    <property type="entry name" value="MULTIDRUG EFFLUX PUMP SUBUNIT ACRB-RELATED"/>
    <property type="match status" value="1"/>
</dbReference>
<keyword evidence="11" id="KW-1185">Reference proteome</keyword>
<keyword evidence="8 9" id="KW-0472">Membrane</keyword>
<dbReference type="InterPro" id="IPR004764">
    <property type="entry name" value="MdtF-like"/>
</dbReference>
<evidence type="ECO:0000256" key="7">
    <source>
        <dbReference type="ARBA" id="ARBA00022989"/>
    </source>
</evidence>
<dbReference type="OrthoDB" id="9757904at2"/>
<feature type="transmembrane region" description="Helical" evidence="9">
    <location>
        <begin position="433"/>
        <end position="457"/>
    </location>
</feature>
<dbReference type="FunFam" id="3.30.2090.10:FF:000001">
    <property type="entry name" value="Efflux pump membrane transporter"/>
    <property type="match status" value="1"/>
</dbReference>
<feature type="transmembrane region" description="Helical" evidence="9">
    <location>
        <begin position="920"/>
        <end position="941"/>
    </location>
</feature>
<dbReference type="FunFam" id="3.30.2090.10:FF:000002">
    <property type="entry name" value="Efflux pump membrane transporter"/>
    <property type="match status" value="1"/>
</dbReference>
<dbReference type="SUPFAM" id="SSF82866">
    <property type="entry name" value="Multidrug efflux transporter AcrB transmembrane domain"/>
    <property type="match status" value="2"/>
</dbReference>
<feature type="transmembrane region" description="Helical" evidence="9">
    <location>
        <begin position="339"/>
        <end position="358"/>
    </location>
</feature>
<keyword evidence="5 9" id="KW-0997">Cell inner membrane</keyword>
<dbReference type="Proteomes" id="UP000000683">
    <property type="component" value="Chromosome"/>
</dbReference>
<keyword evidence="7 9" id="KW-1133">Transmembrane helix</keyword>
<feature type="transmembrane region" description="Helical" evidence="9">
    <location>
        <begin position="12"/>
        <end position="30"/>
    </location>
</feature>
<dbReference type="PRINTS" id="PR00702">
    <property type="entry name" value="ACRIFLAVINRP"/>
</dbReference>
<dbReference type="AlphaFoldDB" id="F5ZFJ5"/>
<feature type="transmembrane region" description="Helical" evidence="9">
    <location>
        <begin position="996"/>
        <end position="1023"/>
    </location>
</feature>
<dbReference type="SUPFAM" id="SSF82714">
    <property type="entry name" value="Multidrug efflux transporter AcrB TolC docking domain, DN and DC subdomains"/>
    <property type="match status" value="2"/>
</dbReference>
<keyword evidence="3 9" id="KW-0813">Transport</keyword>
<feature type="transmembrane region" description="Helical" evidence="9">
    <location>
        <begin position="365"/>
        <end position="385"/>
    </location>
</feature>
<dbReference type="InterPro" id="IPR027463">
    <property type="entry name" value="AcrB_DN_DC_subdom"/>
</dbReference>
<dbReference type="PANTHER" id="PTHR32063">
    <property type="match status" value="1"/>
</dbReference>
<dbReference type="KEGG" id="alt:ambt_18185"/>
<dbReference type="SUPFAM" id="SSF82693">
    <property type="entry name" value="Multidrug efflux transporter AcrB pore domain, PN1, PN2, PC1 and PC2 subdomains"/>
    <property type="match status" value="3"/>
</dbReference>
<protein>
    <recommendedName>
        <fullName evidence="9">Efflux pump membrane transporter</fullName>
    </recommendedName>
</protein>
<dbReference type="HOGENOM" id="CLU_002755_0_1_6"/>
<dbReference type="Gene3D" id="3.30.70.1430">
    <property type="entry name" value="Multidrug efflux transporter AcrB pore domain"/>
    <property type="match status" value="2"/>
</dbReference>
<proteinExistence type="inferred from homology"/>
<feature type="transmembrane region" description="Helical" evidence="9">
    <location>
        <begin position="539"/>
        <end position="561"/>
    </location>
</feature>
<evidence type="ECO:0000256" key="4">
    <source>
        <dbReference type="ARBA" id="ARBA00022475"/>
    </source>
</evidence>
<comment type="similarity">
    <text evidence="2 9">Belongs to the resistance-nodulation-cell division (RND) (TC 2.A.6) family.</text>
</comment>
<dbReference type="GO" id="GO:0009636">
    <property type="term" value="P:response to toxic substance"/>
    <property type="evidence" value="ECO:0007669"/>
    <property type="project" value="UniProtKB-ARBA"/>
</dbReference>
<evidence type="ECO:0000256" key="5">
    <source>
        <dbReference type="ARBA" id="ARBA00022519"/>
    </source>
</evidence>
<dbReference type="FunFam" id="1.20.1640.10:FF:000001">
    <property type="entry name" value="Efflux pump membrane transporter"/>
    <property type="match status" value="1"/>
</dbReference>
<sequence>MARFFIDRPVFAWVLAIITMMAGVLAIYTLPIEQYPKVAPPTVTITATYPGASAETVENSVTQVVEQNLSGIDNLRYFSASSSNSSMSISLTFEPGTDPDIAQVQTQNKVQAALPLLPAQVQQQGVTVAKSNSAFSLAIGFYDETGQMSQYDLSDLLVSQFRDSVSRVNGVGSVRVFGAQRSMRIWLDPDKLYSYNLTPVDVQAAVEVQNTDVSAGQLGGLPAIQGQQINATIQAQSRLQTVDDFESIVLRVNTDGSQVRVRDVARVELGAESYDVIVRYDRHPASGMAISLASGANALDTINAVKQRVEELRVNLPDSVKVVYPVDASPFIELSIESVVHTLIEAVVLVFFVMLLFLQNWRATLIPTIAVPVVLLGTFAVLLAFGYSINVLTMFAMVLAIGLLVDDAIVVVENVERIMEEEGLPPAEATKKSMTQITGALVGIAAVLSTVFIPMAFFSGSAGAIYRQFSITIVSAMGFSVLVAIILSPSLCATLLKQHDPEHDKDKGFFGWFNRTFNKGRDRYQRTTTHMAKRAKRYFAVYGILVAGMAYIFAQLPGAFLPDEDQGRLMVLISTPPGATAGRTLESVKKAEDFFLDHEQSAVNGLFTVVGFSFAGQAQNAGMGFVNLNDWSVRDESDSAFALVGRAFGAFSQIEDASAFPIVPPPIMELGNATGFDMQLVDRGSNGHVALMNARNQLLGMAAQNPKLAGVRPNGLSDVPQFKVNIDSEKASALGLNLSEINSALQIAWGSSYVNDFIDKGRIKRVYMQADAKYRMSPDDLDKWFVRNADGDMVAFSTFASTEWVYGSPKLERFNGISSVNIQGSPAEGISSGEAMEEMEKLVAQLPDGYAIEWSGLSFEEQQAGSQAPMLYAISILIVFLCLAALYESWSVPFAVMLVVPLGILGSVTAAFLFNLPNDVYLQVAFLTTVGLAAKNAILIVEFAKEQYEEGIDLMTAVSNAASQRFRPILMTSMAFILGVTPLAMASGAGSASQNAIGIAVMGGMFAATFLAIFFVPMFYVMVEKLFHKQDK</sequence>
<dbReference type="eggNOG" id="COG0841">
    <property type="taxonomic scope" value="Bacteria"/>
</dbReference>
<accession>F5ZFJ5</accession>
<feature type="transmembrane region" description="Helical" evidence="9">
    <location>
        <begin position="894"/>
        <end position="914"/>
    </location>
</feature>
<name>F5ZFJ5_ALTNA</name>
<dbReference type="RefSeq" id="WP_013786042.1">
    <property type="nucleotide sequence ID" value="NC_015554.1"/>
</dbReference>
<dbReference type="FunFam" id="3.30.70.1430:FF:000001">
    <property type="entry name" value="Efflux pump membrane transporter"/>
    <property type="match status" value="1"/>
</dbReference>
<dbReference type="NCBIfam" id="TIGR00915">
    <property type="entry name" value="2A0602"/>
    <property type="match status" value="1"/>
</dbReference>
<evidence type="ECO:0000256" key="2">
    <source>
        <dbReference type="ARBA" id="ARBA00010942"/>
    </source>
</evidence>
<feature type="transmembrane region" description="Helical" evidence="9">
    <location>
        <begin position="469"/>
        <end position="496"/>
    </location>
</feature>
<gene>
    <name evidence="10" type="ordered locus">ambt_18185</name>
</gene>
<dbReference type="GO" id="GO:0005886">
    <property type="term" value="C:plasma membrane"/>
    <property type="evidence" value="ECO:0007669"/>
    <property type="project" value="UniProtKB-SubCell"/>
</dbReference>
<keyword evidence="4" id="KW-1003">Cell membrane</keyword>
<evidence type="ECO:0000313" key="10">
    <source>
        <dbReference type="EMBL" id="AEF05130.1"/>
    </source>
</evidence>
<comment type="subcellular location">
    <subcellularLocation>
        <location evidence="1 9">Cell inner membrane</location>
        <topology evidence="1 9">Multi-pass membrane protein</topology>
    </subcellularLocation>
</comment>
<evidence type="ECO:0000256" key="9">
    <source>
        <dbReference type="RuleBase" id="RU364070"/>
    </source>
</evidence>
<evidence type="ECO:0000256" key="3">
    <source>
        <dbReference type="ARBA" id="ARBA00022448"/>
    </source>
</evidence>